<dbReference type="GO" id="GO:0046047">
    <property type="term" value="P:TTP catabolic process"/>
    <property type="evidence" value="ECO:0007669"/>
    <property type="project" value="TreeGrafter"/>
</dbReference>
<gene>
    <name evidence="3" type="ORF">SAMN02746019_00027110</name>
</gene>
<dbReference type="Gene3D" id="1.10.287.1080">
    <property type="entry name" value="MazG-like"/>
    <property type="match status" value="2"/>
</dbReference>
<dbReference type="GO" id="GO:0046081">
    <property type="term" value="P:dUTP catabolic process"/>
    <property type="evidence" value="ECO:0007669"/>
    <property type="project" value="TreeGrafter"/>
</dbReference>
<dbReference type="NCBIfam" id="NF007113">
    <property type="entry name" value="PRK09562.1"/>
    <property type="match status" value="1"/>
</dbReference>
<dbReference type="NCBIfam" id="TIGR00444">
    <property type="entry name" value="mazG"/>
    <property type="match status" value="1"/>
</dbReference>
<dbReference type="InterPro" id="IPR035013">
    <property type="entry name" value="YabN_N"/>
</dbReference>
<dbReference type="GO" id="GO:0032259">
    <property type="term" value="P:methylation"/>
    <property type="evidence" value="ECO:0007669"/>
    <property type="project" value="UniProtKB-KW"/>
</dbReference>
<proteinExistence type="predicted"/>
<dbReference type="PANTHER" id="PTHR30522:SF0">
    <property type="entry name" value="NUCLEOSIDE TRIPHOSPHATE PYROPHOSPHOHYDROLASE"/>
    <property type="match status" value="1"/>
</dbReference>
<name>A0A212QPB0_9CHLR</name>
<dbReference type="GO" id="GO:0046052">
    <property type="term" value="P:UTP catabolic process"/>
    <property type="evidence" value="ECO:0007669"/>
    <property type="project" value="TreeGrafter"/>
</dbReference>
<dbReference type="EMBL" id="FYEK01000012">
    <property type="protein sequence ID" value="SNB61286.1"/>
    <property type="molecule type" value="Genomic_DNA"/>
</dbReference>
<dbReference type="InterPro" id="IPR048011">
    <property type="entry name" value="NTP-PPase_MazG-like_C"/>
</dbReference>
<accession>A0A212QPB0</accession>
<dbReference type="GO" id="GO:0006203">
    <property type="term" value="P:dGTP catabolic process"/>
    <property type="evidence" value="ECO:0007669"/>
    <property type="project" value="TreeGrafter"/>
</dbReference>
<dbReference type="GO" id="GO:0046061">
    <property type="term" value="P:dATP catabolic process"/>
    <property type="evidence" value="ECO:0007669"/>
    <property type="project" value="TreeGrafter"/>
</dbReference>
<dbReference type="SUPFAM" id="SSF101386">
    <property type="entry name" value="all-alpha NTP pyrophosphatases"/>
    <property type="match status" value="2"/>
</dbReference>
<protein>
    <submittedName>
        <fullName evidence="3">Tetrapyrrole methylase family protein / MazG family protein</fullName>
    </submittedName>
</protein>
<dbReference type="Pfam" id="PF00590">
    <property type="entry name" value="TP_methylase"/>
    <property type="match status" value="1"/>
</dbReference>
<dbReference type="SUPFAM" id="SSF53790">
    <property type="entry name" value="Tetrapyrrole methylase"/>
    <property type="match status" value="1"/>
</dbReference>
<dbReference type="Pfam" id="PF03819">
    <property type="entry name" value="MazG"/>
    <property type="match status" value="1"/>
</dbReference>
<keyword evidence="3" id="KW-0808">Transferase</keyword>
<dbReference type="Proteomes" id="UP000197025">
    <property type="component" value="Unassembled WGS sequence"/>
</dbReference>
<keyword evidence="3" id="KW-0489">Methyltransferase</keyword>
<dbReference type="InterPro" id="IPR014777">
    <property type="entry name" value="4pyrrole_Mease_sub1"/>
</dbReference>
<dbReference type="FunCoup" id="A0A212QPB0">
    <property type="interactions" value="99"/>
</dbReference>
<dbReference type="InterPro" id="IPR048015">
    <property type="entry name" value="NTP-PPase_MazG-like_N"/>
</dbReference>
<dbReference type="GO" id="GO:0047429">
    <property type="term" value="F:nucleoside triphosphate diphosphatase activity"/>
    <property type="evidence" value="ECO:0007669"/>
    <property type="project" value="InterPro"/>
</dbReference>
<dbReference type="InterPro" id="IPR000878">
    <property type="entry name" value="4pyrrol_Mease"/>
</dbReference>
<feature type="domain" description="Tetrapyrrole methylase" evidence="1">
    <location>
        <begin position="1"/>
        <end position="206"/>
    </location>
</feature>
<reference evidence="4" key="1">
    <citation type="submission" date="2017-06" db="EMBL/GenBank/DDBJ databases">
        <authorList>
            <person name="Varghese N."/>
            <person name="Submissions S."/>
        </authorList>
    </citation>
    <scope>NUCLEOTIDE SEQUENCE [LARGE SCALE GENOMIC DNA]</scope>
    <source>
        <strain evidence="4">JAD2</strain>
    </source>
</reference>
<dbReference type="InParanoid" id="A0A212QPB0"/>
<dbReference type="RefSeq" id="WP_088570512.1">
    <property type="nucleotide sequence ID" value="NZ_FYEK01000012.1"/>
</dbReference>
<sequence length="495" mass="54734">MIVILGLGPGDPRYWTREALEVLQGIREIYVRTRRHPAVTALPPHLIVHDFDAVYAEAETLEAVYERIARTIVELGRRPEGVCYAVPGSPFVGEATVARIRALATEAGLLVRIVHGLSFIEVALELLGLDALDGLQIADAFELAERYHPPLNPDRPALIAQLDSRTVAADVKLTLMNQYPPDHPVTLLDAAGLPEARVLTFPLYALDHRSDFTPLTALYVPPLARPGAFETFQDTIAHLRSPEGCPWDREQTHQSLRANLLEEAYEVLEALDADDPARLKEELGDLLLQVVFHSQIAVESGEFSMAEVIAHVNEKIRRRHPHVFGDVKVSGVRQVLENWEQIKQREKAGRGAETSALDGVPKGLPALAQAAAYGERAARLKFDWSDAEGVLEKIGEELREIASAADSARRAEEFGDLLFTLAQLARHWGIDPEAALREANARFARRFRRMEALAAAAGRRLQDLSPEEMDALWNQAKAEEAPAVRAWPEGGDKAP</sequence>
<dbReference type="GO" id="GO:0008168">
    <property type="term" value="F:methyltransferase activity"/>
    <property type="evidence" value="ECO:0007669"/>
    <property type="project" value="UniProtKB-KW"/>
</dbReference>
<evidence type="ECO:0000259" key="2">
    <source>
        <dbReference type="Pfam" id="PF03819"/>
    </source>
</evidence>
<evidence type="ECO:0000313" key="4">
    <source>
        <dbReference type="Proteomes" id="UP000197025"/>
    </source>
</evidence>
<dbReference type="CDD" id="cd11528">
    <property type="entry name" value="NTP-PPase_MazG_Nterm"/>
    <property type="match status" value="1"/>
</dbReference>
<dbReference type="GO" id="GO:0006950">
    <property type="term" value="P:response to stress"/>
    <property type="evidence" value="ECO:0007669"/>
    <property type="project" value="UniProtKB-ARBA"/>
</dbReference>
<dbReference type="InterPro" id="IPR004518">
    <property type="entry name" value="MazG-like_dom"/>
</dbReference>
<dbReference type="InterPro" id="IPR021130">
    <property type="entry name" value="PRib-ATP_PPHydrolase-like"/>
</dbReference>
<evidence type="ECO:0000313" key="3">
    <source>
        <dbReference type="EMBL" id="SNB61286.1"/>
    </source>
</evidence>
<dbReference type="InterPro" id="IPR035996">
    <property type="entry name" value="4pyrrol_Methylase_sf"/>
</dbReference>
<dbReference type="AlphaFoldDB" id="A0A212QPB0"/>
<dbReference type="Gene3D" id="3.40.1010.10">
    <property type="entry name" value="Cobalt-precorrin-4 Transmethylase, Domain 1"/>
    <property type="match status" value="1"/>
</dbReference>
<dbReference type="OrthoDB" id="9808939at2"/>
<organism evidence="3 4">
    <name type="scientific">Thermoflexus hugenholtzii JAD2</name>
    <dbReference type="NCBI Taxonomy" id="877466"/>
    <lineage>
        <taxon>Bacteria</taxon>
        <taxon>Bacillati</taxon>
        <taxon>Chloroflexota</taxon>
        <taxon>Thermoflexia</taxon>
        <taxon>Thermoflexales</taxon>
        <taxon>Thermoflexaceae</taxon>
        <taxon>Thermoflexus</taxon>
    </lineage>
</organism>
<dbReference type="PANTHER" id="PTHR30522">
    <property type="entry name" value="NUCLEOSIDE TRIPHOSPHATE PYROPHOSPHOHYDROLASE"/>
    <property type="match status" value="1"/>
</dbReference>
<dbReference type="Pfam" id="PF01503">
    <property type="entry name" value="PRA-PH"/>
    <property type="match status" value="1"/>
</dbReference>
<dbReference type="FunFam" id="1.10.287.1080:FF:000001">
    <property type="entry name" value="Nucleoside triphosphate pyrophosphohydrolase"/>
    <property type="match status" value="1"/>
</dbReference>
<dbReference type="CDD" id="cd11723">
    <property type="entry name" value="YabN_N_like"/>
    <property type="match status" value="1"/>
</dbReference>
<evidence type="ECO:0000259" key="1">
    <source>
        <dbReference type="Pfam" id="PF00590"/>
    </source>
</evidence>
<dbReference type="GO" id="GO:0046076">
    <property type="term" value="P:dTTP catabolic process"/>
    <property type="evidence" value="ECO:0007669"/>
    <property type="project" value="TreeGrafter"/>
</dbReference>
<dbReference type="CDD" id="cd11529">
    <property type="entry name" value="NTP-PPase_MazG_Cterm"/>
    <property type="match status" value="1"/>
</dbReference>
<feature type="domain" description="NTP pyrophosphohydrolase MazG-like" evidence="2">
    <location>
        <begin position="251"/>
        <end position="324"/>
    </location>
</feature>
<dbReference type="InterPro" id="IPR011551">
    <property type="entry name" value="NTP_PyrPHydrolase_MazG"/>
</dbReference>
<keyword evidence="4" id="KW-1185">Reference proteome</keyword>